<organism evidence="2 3">
    <name type="scientific">Orchesella cincta</name>
    <name type="common">Springtail</name>
    <name type="synonym">Podura cincta</name>
    <dbReference type="NCBI Taxonomy" id="48709"/>
    <lineage>
        <taxon>Eukaryota</taxon>
        <taxon>Metazoa</taxon>
        <taxon>Ecdysozoa</taxon>
        <taxon>Arthropoda</taxon>
        <taxon>Hexapoda</taxon>
        <taxon>Collembola</taxon>
        <taxon>Entomobryomorpha</taxon>
        <taxon>Entomobryoidea</taxon>
        <taxon>Orchesellidae</taxon>
        <taxon>Orchesellinae</taxon>
        <taxon>Orchesella</taxon>
    </lineage>
</organism>
<evidence type="ECO:0000313" key="3">
    <source>
        <dbReference type="Proteomes" id="UP000094527"/>
    </source>
</evidence>
<dbReference type="PANTHER" id="PTHR13054">
    <property type="entry name" value="DIGEORGE SYNDROME CRITICAL REGION 6 DGCR6 FAMILY MEMBER"/>
    <property type="match status" value="1"/>
</dbReference>
<dbReference type="PANTHER" id="PTHR13054:SF2">
    <property type="entry name" value="PROTEIN DGCR6"/>
    <property type="match status" value="1"/>
</dbReference>
<dbReference type="Proteomes" id="UP000094527">
    <property type="component" value="Unassembled WGS sequence"/>
</dbReference>
<name>A0A1D2M7T3_ORCCI</name>
<evidence type="ECO:0000256" key="1">
    <source>
        <dbReference type="ARBA" id="ARBA00005939"/>
    </source>
</evidence>
<evidence type="ECO:0000313" key="2">
    <source>
        <dbReference type="EMBL" id="ODM89040.1"/>
    </source>
</evidence>
<comment type="similarity">
    <text evidence="1">Belongs to the gonadal family.</text>
</comment>
<comment type="caution">
    <text evidence="2">The sequence shown here is derived from an EMBL/GenBank/DDBJ whole genome shotgun (WGS) entry which is preliminary data.</text>
</comment>
<dbReference type="AlphaFoldDB" id="A0A1D2M7T3"/>
<protein>
    <submittedName>
        <fullName evidence="2">Gonadal protein gdl</fullName>
    </submittedName>
</protein>
<gene>
    <name evidence="2" type="ORF">Ocin01_17642</name>
</gene>
<accession>A0A1D2M7T3</accession>
<keyword evidence="3" id="KW-1185">Reference proteome</keyword>
<proteinExistence type="inferred from homology"/>
<reference evidence="2 3" key="1">
    <citation type="journal article" date="2016" name="Genome Biol. Evol.">
        <title>Gene Family Evolution Reflects Adaptation to Soil Environmental Stressors in the Genome of the Collembolan Orchesella cincta.</title>
        <authorList>
            <person name="Faddeeva-Vakhrusheva A."/>
            <person name="Derks M.F."/>
            <person name="Anvar S.Y."/>
            <person name="Agamennone V."/>
            <person name="Suring W."/>
            <person name="Smit S."/>
            <person name="van Straalen N.M."/>
            <person name="Roelofs D."/>
        </authorList>
    </citation>
    <scope>NUCLEOTIDE SEQUENCE [LARGE SCALE GENOMIC DNA]</scope>
    <source>
        <tissue evidence="2">Mixed pool</tissue>
    </source>
</reference>
<dbReference type="InterPro" id="IPR010849">
    <property type="entry name" value="Gonadal"/>
</dbReference>
<sequence>METQLAQALQNRLYFVLEQLQSMAKELPVKYQQRINHELLSGLANTLLHDTIFEIVKGLKDIQDVTEKHLFQSRLKFLEQQRLERHSLKEKKGTSPEYTSELKRIQTKQRMEQKQNDMKIIMQIDQKVSDQQVMMEKAGVPGFHVTNDPSEIRLQMYLFEFIFRLSEMPLPPAMQEEEG</sequence>
<dbReference type="EMBL" id="LJIJ01002954">
    <property type="protein sequence ID" value="ODM89040.1"/>
    <property type="molecule type" value="Genomic_DNA"/>
</dbReference>
<dbReference type="Pfam" id="PF07324">
    <property type="entry name" value="DGCR6"/>
    <property type="match status" value="1"/>
</dbReference>
<dbReference type="OrthoDB" id="21617at2759"/>
<dbReference type="OMA" id="CVLNESI"/>